<dbReference type="CDD" id="cd02910">
    <property type="entry name" value="cupin_Yhhw_N"/>
    <property type="match status" value="1"/>
</dbReference>
<dbReference type="InterPro" id="IPR012093">
    <property type="entry name" value="Pirin"/>
</dbReference>
<dbReference type="Pfam" id="PF17954">
    <property type="entry name" value="Pirin_C_2"/>
    <property type="match status" value="1"/>
</dbReference>
<sequence length="237" mass="26316">MSIEVRRFDDLGHADFGWLDAHHHFSFGQYFDPDRMQVGPLRVWNDDTIQPGTGFPAHPHRDMEIITYVRQGAITHRDSLGNEGRTVAGDIQVMSAGTGIMHSEYNLEDEPTQIFQIWIIPRTEGRQPRWETRPFPKGDDAGTLRPLASGRRDVVGAAPIDQDATLFAGTLPAGGQVTQRIGKDRQAYLVLARGRVSIDGVAVGPRDGVILRDVDLLTMDVLEEAEVILADLPSREL</sequence>
<evidence type="ECO:0000259" key="3">
    <source>
        <dbReference type="Pfam" id="PF02678"/>
    </source>
</evidence>
<gene>
    <name evidence="5" type="ORF">HH303_13525</name>
</gene>
<evidence type="ECO:0000313" key="5">
    <source>
        <dbReference type="EMBL" id="NMM45509.1"/>
    </source>
</evidence>
<feature type="domain" description="Pirin N-terminal" evidence="3">
    <location>
        <begin position="16"/>
        <end position="119"/>
    </location>
</feature>
<evidence type="ECO:0000259" key="4">
    <source>
        <dbReference type="Pfam" id="PF17954"/>
    </source>
</evidence>
<name>A0A7Y0E1J3_9PROT</name>
<dbReference type="PANTHER" id="PTHR43212">
    <property type="entry name" value="QUERCETIN 2,3-DIOXYGENASE"/>
    <property type="match status" value="1"/>
</dbReference>
<evidence type="ECO:0000256" key="1">
    <source>
        <dbReference type="ARBA" id="ARBA00008416"/>
    </source>
</evidence>
<dbReference type="Proteomes" id="UP000539372">
    <property type="component" value="Unassembled WGS sequence"/>
</dbReference>
<dbReference type="RefSeq" id="WP_169625901.1">
    <property type="nucleotide sequence ID" value="NZ_JABBNT010000004.1"/>
</dbReference>
<comment type="similarity">
    <text evidence="1 2">Belongs to the pirin family.</text>
</comment>
<dbReference type="PANTHER" id="PTHR43212:SF3">
    <property type="entry name" value="QUERCETIN 2,3-DIOXYGENASE"/>
    <property type="match status" value="1"/>
</dbReference>
<evidence type="ECO:0000256" key="2">
    <source>
        <dbReference type="RuleBase" id="RU003457"/>
    </source>
</evidence>
<dbReference type="InterPro" id="IPR003829">
    <property type="entry name" value="Pirin_N_dom"/>
</dbReference>
<dbReference type="SUPFAM" id="SSF51182">
    <property type="entry name" value="RmlC-like cupins"/>
    <property type="match status" value="1"/>
</dbReference>
<dbReference type="InterPro" id="IPR014710">
    <property type="entry name" value="RmlC-like_jellyroll"/>
</dbReference>
<reference evidence="5 6" key="1">
    <citation type="submission" date="2020-04" db="EMBL/GenBank/DDBJ databases">
        <title>Rhodospirillaceae bacterium KN72 isolated from deep sea.</title>
        <authorList>
            <person name="Zhang D.-C."/>
        </authorList>
    </citation>
    <scope>NUCLEOTIDE SEQUENCE [LARGE SCALE GENOMIC DNA]</scope>
    <source>
        <strain evidence="5 6">KN72</strain>
    </source>
</reference>
<dbReference type="InterPro" id="IPR041602">
    <property type="entry name" value="Quercetinase_C"/>
</dbReference>
<organism evidence="5 6">
    <name type="scientific">Pacificispira spongiicola</name>
    <dbReference type="NCBI Taxonomy" id="2729598"/>
    <lineage>
        <taxon>Bacteria</taxon>
        <taxon>Pseudomonadati</taxon>
        <taxon>Pseudomonadota</taxon>
        <taxon>Alphaproteobacteria</taxon>
        <taxon>Rhodospirillales</taxon>
        <taxon>Rhodospirillaceae</taxon>
        <taxon>Pacificispira</taxon>
    </lineage>
</organism>
<proteinExistence type="inferred from homology"/>
<accession>A0A7Y0E1J3</accession>
<keyword evidence="6" id="KW-1185">Reference proteome</keyword>
<evidence type="ECO:0000313" key="6">
    <source>
        <dbReference type="Proteomes" id="UP000539372"/>
    </source>
</evidence>
<protein>
    <submittedName>
        <fullName evidence="5">Pirin family protein</fullName>
    </submittedName>
</protein>
<dbReference type="InterPro" id="IPR011051">
    <property type="entry name" value="RmlC_Cupin_sf"/>
</dbReference>
<dbReference type="AlphaFoldDB" id="A0A7Y0E1J3"/>
<dbReference type="EMBL" id="JABBNT010000004">
    <property type="protein sequence ID" value="NMM45509.1"/>
    <property type="molecule type" value="Genomic_DNA"/>
</dbReference>
<dbReference type="Pfam" id="PF02678">
    <property type="entry name" value="Pirin"/>
    <property type="match status" value="1"/>
</dbReference>
<dbReference type="Gene3D" id="2.60.120.10">
    <property type="entry name" value="Jelly Rolls"/>
    <property type="match status" value="2"/>
</dbReference>
<comment type="caution">
    <text evidence="5">The sequence shown here is derived from an EMBL/GenBank/DDBJ whole genome shotgun (WGS) entry which is preliminary data.</text>
</comment>
<feature type="domain" description="Quercetin 2,3-dioxygenase C-terminal cupin" evidence="4">
    <location>
        <begin position="156"/>
        <end position="232"/>
    </location>
</feature>